<sequence length="145" mass="15249">MHVRLLLFASAREALGVPSMLLFLRPAGREETENPRLEDAASEDAHRAGSRERRLEGRSRPPEIDADGCAAPAPSDRAGAYSGAPAACTVSVAALLALIAEQAPSLATLLPSCALAVDRRLLTQNEEVELTRDSELALLPPVSGG</sequence>
<dbReference type="InterPro" id="IPR012675">
    <property type="entry name" value="Beta-grasp_dom_sf"/>
</dbReference>
<dbReference type="OrthoDB" id="5531344at2759"/>
<dbReference type="Proteomes" id="UP000224006">
    <property type="component" value="Chromosome VII"/>
</dbReference>
<evidence type="ECO:0008006" key="5">
    <source>
        <dbReference type="Google" id="ProtNLM"/>
    </source>
</evidence>
<protein>
    <recommendedName>
        <fullName evidence="5">ThiS family protein</fullName>
    </recommendedName>
</protein>
<dbReference type="InterPro" id="IPR003749">
    <property type="entry name" value="ThiS/MoaD-like"/>
</dbReference>
<dbReference type="VEuPathDB" id="ToxoDB:BESB_080490"/>
<dbReference type="Gene3D" id="3.10.20.30">
    <property type="match status" value="1"/>
</dbReference>
<feature type="region of interest" description="Disordered" evidence="1">
    <location>
        <begin position="31"/>
        <end position="82"/>
    </location>
</feature>
<name>A0A2A9MDT4_BESBE</name>
<dbReference type="EMBL" id="NWUJ01000008">
    <property type="protein sequence ID" value="PFH33833.1"/>
    <property type="molecule type" value="Genomic_DNA"/>
</dbReference>
<dbReference type="RefSeq" id="XP_029217842.1">
    <property type="nucleotide sequence ID" value="XM_029366411.1"/>
</dbReference>
<dbReference type="KEGG" id="bbes:BESB_080490"/>
<evidence type="ECO:0000313" key="3">
    <source>
        <dbReference type="EMBL" id="PFH33833.1"/>
    </source>
</evidence>
<proteinExistence type="predicted"/>
<keyword evidence="2" id="KW-0732">Signal</keyword>
<organism evidence="3 4">
    <name type="scientific">Besnoitia besnoiti</name>
    <name type="common">Apicomplexan protozoan</name>
    <dbReference type="NCBI Taxonomy" id="94643"/>
    <lineage>
        <taxon>Eukaryota</taxon>
        <taxon>Sar</taxon>
        <taxon>Alveolata</taxon>
        <taxon>Apicomplexa</taxon>
        <taxon>Conoidasida</taxon>
        <taxon>Coccidia</taxon>
        <taxon>Eucoccidiorida</taxon>
        <taxon>Eimeriorina</taxon>
        <taxon>Sarcocystidae</taxon>
        <taxon>Besnoitia</taxon>
    </lineage>
</organism>
<evidence type="ECO:0000313" key="4">
    <source>
        <dbReference type="Proteomes" id="UP000224006"/>
    </source>
</evidence>
<evidence type="ECO:0000256" key="1">
    <source>
        <dbReference type="SAM" id="MobiDB-lite"/>
    </source>
</evidence>
<comment type="caution">
    <text evidence="3">The sequence shown here is derived from an EMBL/GenBank/DDBJ whole genome shotgun (WGS) entry which is preliminary data.</text>
</comment>
<dbReference type="Pfam" id="PF02597">
    <property type="entry name" value="ThiS"/>
    <property type="match status" value="1"/>
</dbReference>
<reference evidence="3 4" key="1">
    <citation type="submission" date="2017-09" db="EMBL/GenBank/DDBJ databases">
        <title>Genome sequencing of Besnoitia besnoiti strain Bb-Ger1.</title>
        <authorList>
            <person name="Schares G."/>
            <person name="Venepally P."/>
            <person name="Lorenzi H.A."/>
        </authorList>
    </citation>
    <scope>NUCLEOTIDE SEQUENCE [LARGE SCALE GENOMIC DNA]</scope>
    <source>
        <strain evidence="3 4">Bb-Ger1</strain>
    </source>
</reference>
<evidence type="ECO:0000256" key="2">
    <source>
        <dbReference type="SAM" id="SignalP"/>
    </source>
</evidence>
<gene>
    <name evidence="3" type="ORF">BESB_080490</name>
</gene>
<feature type="chain" id="PRO_5012089269" description="ThiS family protein" evidence="2">
    <location>
        <begin position="17"/>
        <end position="145"/>
    </location>
</feature>
<feature type="signal peptide" evidence="2">
    <location>
        <begin position="1"/>
        <end position="16"/>
    </location>
</feature>
<keyword evidence="4" id="KW-1185">Reference proteome</keyword>
<dbReference type="GeneID" id="40312976"/>
<feature type="compositionally biased region" description="Basic and acidic residues" evidence="1">
    <location>
        <begin position="31"/>
        <end position="63"/>
    </location>
</feature>
<accession>A0A2A9MDT4</accession>
<dbReference type="SUPFAM" id="SSF54285">
    <property type="entry name" value="MoaD/ThiS"/>
    <property type="match status" value="1"/>
</dbReference>
<dbReference type="AlphaFoldDB" id="A0A2A9MDT4"/>
<dbReference type="InterPro" id="IPR016155">
    <property type="entry name" value="Mopterin_synth/thiamin_S_b"/>
</dbReference>